<feature type="transmembrane region" description="Helical" evidence="1">
    <location>
        <begin position="74"/>
        <end position="97"/>
    </location>
</feature>
<name>M4QB35_SECEC</name>
<feature type="transmembrane region" description="Helical" evidence="1">
    <location>
        <begin position="239"/>
        <end position="256"/>
    </location>
</feature>
<reference evidence="2" key="4">
    <citation type="journal article" date="2013" name="Genome Biol. Evol.">
        <title>Strikingly bacteria-like and gene-rich mitochondrial genomes throughout jakobid protists.</title>
        <authorList>
            <person name="Burger G."/>
            <person name="Gray M.W."/>
            <person name="Forget L."/>
            <person name="Lang B.F."/>
        </authorList>
    </citation>
    <scope>NUCLEOTIDE SEQUENCE</scope>
    <source>
        <strain evidence="2">ATCC 50688</strain>
    </source>
</reference>
<feature type="transmembrane region" description="Helical" evidence="1">
    <location>
        <begin position="104"/>
        <end position="121"/>
    </location>
</feature>
<geneLocation type="mitochondrion" evidence="2"/>
<keyword evidence="1" id="KW-0812">Transmembrane</keyword>
<keyword evidence="2" id="KW-0496">Mitochondrion</keyword>
<evidence type="ECO:0000313" key="2">
    <source>
        <dbReference type="EMBL" id="AGH24516.1"/>
    </source>
</evidence>
<sequence>MYIVLVLFILYYYIDSISNIGMPQYLYLGPMPLISAYFVSIFIRIPNQFYFYTIAAITGFFGVIYSYWFVPYTIMLIDSIIYGLVSLYFAWISILLYQYGIGRAIPILIIFRLITIIPNWIENLPSISSFYTVLYFIILYFIGRSLYLKTILISKNKSFSSTLKSNIYCVDTYLTSILYTSFFISVTFITKTIIIMLTLALLYWITTSYKSILSLKEETFGQGELKRINYIGFLEQKAFIYKCLLFSVFTIPSIFFNTNIINFEVNEVQFIIIVLMIFRTINLIYESSKEISFYD</sequence>
<feature type="transmembrane region" description="Helical" evidence="1">
    <location>
        <begin position="182"/>
        <end position="205"/>
    </location>
</feature>
<feature type="transmembrane region" description="Helical" evidence="1">
    <location>
        <begin position="26"/>
        <end position="43"/>
    </location>
</feature>
<feature type="transmembrane region" description="Helical" evidence="1">
    <location>
        <begin position="127"/>
        <end position="147"/>
    </location>
</feature>
<keyword evidence="1" id="KW-1133">Transmembrane helix</keyword>
<proteinExistence type="predicted"/>
<organism evidence="2">
    <name type="scientific">Seculamonas ecuadoriensis</name>
    <name type="common">Flagellate</name>
    <dbReference type="NCBI Taxonomy" id="221724"/>
    <lineage>
        <taxon>Eukaryota</taxon>
        <taxon>Discoba</taxon>
        <taxon>Jakobida</taxon>
        <taxon>Histionina</taxon>
        <taxon>Seculamonas</taxon>
    </lineage>
</organism>
<evidence type="ECO:0000256" key="1">
    <source>
        <dbReference type="SAM" id="Phobius"/>
    </source>
</evidence>
<protein>
    <submittedName>
        <fullName evidence="2">SecY-type transporter protein</fullName>
    </submittedName>
</protein>
<dbReference type="RefSeq" id="YP_007890821.1">
    <property type="nucleotide sequence ID" value="NC_021128.1"/>
</dbReference>
<feature type="transmembrane region" description="Helical" evidence="1">
    <location>
        <begin position="50"/>
        <end position="68"/>
    </location>
</feature>
<accession>M4QB35</accession>
<reference evidence="2" key="1">
    <citation type="journal article" date="2003" name="Mol. Biol. Evol.">
        <title>Structure of the bc1 complex from Seculamonas ecuadoriensis, a jakobid flagellate with an ancestral mitochondrial genome.</title>
        <authorList>
            <person name="Marx S."/>
            <person name="Baumgartner M."/>
            <person name="Kannan S."/>
            <person name="Braun H.P."/>
            <person name="Lang B.F."/>
            <person name="Burger G."/>
        </authorList>
    </citation>
    <scope>NUCLEOTIDE SEQUENCE</scope>
    <source>
        <strain evidence="2">ATCC 50688</strain>
    </source>
</reference>
<dbReference type="EMBL" id="KC353359">
    <property type="protein sequence ID" value="AGH24516.1"/>
    <property type="molecule type" value="Genomic_DNA"/>
</dbReference>
<keyword evidence="1" id="KW-0472">Membrane</keyword>
<gene>
    <name evidence="2" type="primary">secY</name>
</gene>
<reference evidence="2" key="2">
    <citation type="journal article" date="2004" name="RNA">
        <title>Mitochondrial 3' tRNA editing in the jakobid Seculamonas ecuadoriensis: a novel mechanism and implications for tRNA processing.</title>
        <authorList>
            <person name="Leigh J."/>
            <person name="Lang B.F."/>
        </authorList>
    </citation>
    <scope>NUCLEOTIDE SEQUENCE</scope>
    <source>
        <strain evidence="2">ATCC 50688</strain>
    </source>
</reference>
<feature type="transmembrane region" description="Helical" evidence="1">
    <location>
        <begin position="268"/>
        <end position="285"/>
    </location>
</feature>
<dbReference type="AlphaFoldDB" id="M4QB35"/>
<reference evidence="2" key="3">
    <citation type="journal article" date="2006" name="RNA">
        <title>Hybrid E. coli--Mitochondrial ribonuclease P RNAs are catalytically active.</title>
        <authorList>
            <person name="Seif E."/>
            <person name="Cadieux A."/>
            <person name="Lang B.F."/>
        </authorList>
    </citation>
    <scope>NUCLEOTIDE SEQUENCE</scope>
    <source>
        <strain evidence="2">ATCC 50688</strain>
    </source>
</reference>
<dbReference type="GeneID" id="15333309"/>